<keyword evidence="7 8" id="KW-0472">Membrane</keyword>
<dbReference type="GO" id="GO:0000271">
    <property type="term" value="P:polysaccharide biosynthetic process"/>
    <property type="evidence" value="ECO:0007669"/>
    <property type="project" value="InterPro"/>
</dbReference>
<accession>A0A1F7GED5</accession>
<dbReference type="GO" id="GO:0016020">
    <property type="term" value="C:membrane"/>
    <property type="evidence" value="ECO:0007669"/>
    <property type="project" value="UniProtKB-SubCell"/>
</dbReference>
<dbReference type="InterPro" id="IPR007267">
    <property type="entry name" value="GtrA_DPMS_TM"/>
</dbReference>
<feature type="domain" description="Glycosyltransferase 2-like" evidence="9">
    <location>
        <begin position="6"/>
        <end position="143"/>
    </location>
</feature>
<dbReference type="PANTHER" id="PTHR43398:SF1">
    <property type="entry name" value="DOLICHOL-PHOSPHATE MANNOSYLTRANSFERASE SUBUNIT 1"/>
    <property type="match status" value="1"/>
</dbReference>
<dbReference type="AlphaFoldDB" id="A0A1F7GED5"/>
<dbReference type="GO" id="GO:0004582">
    <property type="term" value="F:dolichyl-phosphate beta-D-mannosyltransferase activity"/>
    <property type="evidence" value="ECO:0007669"/>
    <property type="project" value="InterPro"/>
</dbReference>
<comment type="caution">
    <text evidence="11">The sequence shown here is derived from an EMBL/GenBank/DDBJ whole genome shotgun (WGS) entry which is preliminary data.</text>
</comment>
<dbReference type="Gene3D" id="3.90.550.10">
    <property type="entry name" value="Spore Coat Polysaccharide Biosynthesis Protein SpsA, Chain A"/>
    <property type="match status" value="1"/>
</dbReference>
<organism evidence="11 12">
    <name type="scientific">Candidatus Roizmanbacteria bacterium RIFCSPHIGHO2_01_FULL_39_12c</name>
    <dbReference type="NCBI Taxonomy" id="1802031"/>
    <lineage>
        <taxon>Bacteria</taxon>
        <taxon>Candidatus Roizmaniibacteriota</taxon>
    </lineage>
</organism>
<dbReference type="SUPFAM" id="SSF53448">
    <property type="entry name" value="Nucleotide-diphospho-sugar transferases"/>
    <property type="match status" value="1"/>
</dbReference>
<feature type="domain" description="GtrA/DPMS transmembrane" evidence="10">
    <location>
        <begin position="243"/>
        <end position="365"/>
    </location>
</feature>
<evidence type="ECO:0000256" key="7">
    <source>
        <dbReference type="ARBA" id="ARBA00023136"/>
    </source>
</evidence>
<feature type="transmembrane region" description="Helical" evidence="8">
    <location>
        <begin position="309"/>
        <end position="335"/>
    </location>
</feature>
<keyword evidence="3" id="KW-0328">Glycosyltransferase</keyword>
<dbReference type="Pfam" id="PF04138">
    <property type="entry name" value="GtrA_DPMS_TM"/>
    <property type="match status" value="1"/>
</dbReference>
<dbReference type="InterPro" id="IPR029044">
    <property type="entry name" value="Nucleotide-diphossugar_trans"/>
</dbReference>
<feature type="transmembrane region" description="Helical" evidence="8">
    <location>
        <begin position="241"/>
        <end position="263"/>
    </location>
</feature>
<dbReference type="Pfam" id="PF00535">
    <property type="entry name" value="Glycos_transf_2"/>
    <property type="match status" value="1"/>
</dbReference>
<comment type="subcellular location">
    <subcellularLocation>
        <location evidence="1">Membrane</location>
        <topology evidence="1">Multi-pass membrane protein</topology>
    </subcellularLocation>
</comment>
<reference evidence="11 12" key="1">
    <citation type="journal article" date="2016" name="Nat. Commun.">
        <title>Thousands of microbial genomes shed light on interconnected biogeochemical processes in an aquifer system.</title>
        <authorList>
            <person name="Anantharaman K."/>
            <person name="Brown C.T."/>
            <person name="Hug L.A."/>
            <person name="Sharon I."/>
            <person name="Castelle C.J."/>
            <person name="Probst A.J."/>
            <person name="Thomas B.C."/>
            <person name="Singh A."/>
            <person name="Wilkins M.J."/>
            <person name="Karaoz U."/>
            <person name="Brodie E.L."/>
            <person name="Williams K.H."/>
            <person name="Hubbard S.S."/>
            <person name="Banfield J.F."/>
        </authorList>
    </citation>
    <scope>NUCLEOTIDE SEQUENCE [LARGE SCALE GENOMIC DNA]</scope>
</reference>
<keyword evidence="5 8" id="KW-0812">Transmembrane</keyword>
<evidence type="ECO:0000256" key="6">
    <source>
        <dbReference type="ARBA" id="ARBA00022989"/>
    </source>
</evidence>
<feature type="transmembrane region" description="Helical" evidence="8">
    <location>
        <begin position="341"/>
        <end position="360"/>
    </location>
</feature>
<protein>
    <recommendedName>
        <fullName evidence="13">Glycosyltransferase 2-like domain-containing protein</fullName>
    </recommendedName>
</protein>
<keyword evidence="4" id="KW-0808">Transferase</keyword>
<evidence type="ECO:0000313" key="12">
    <source>
        <dbReference type="Proteomes" id="UP000177208"/>
    </source>
</evidence>
<dbReference type="PANTHER" id="PTHR43398">
    <property type="entry name" value="DOLICHOL-PHOSPHATE MANNOSYLTRANSFERASE SUBUNIT 1"/>
    <property type="match status" value="1"/>
</dbReference>
<keyword evidence="6 8" id="KW-1133">Transmembrane helix</keyword>
<evidence type="ECO:0000259" key="10">
    <source>
        <dbReference type="Pfam" id="PF04138"/>
    </source>
</evidence>
<dbReference type="GO" id="GO:0009247">
    <property type="term" value="P:glycolipid biosynthetic process"/>
    <property type="evidence" value="ECO:0007669"/>
    <property type="project" value="TreeGrafter"/>
</dbReference>
<dbReference type="FunFam" id="3.90.550.10:FF:000122">
    <property type="entry name" value="Dolichol-phosphate mannosyltransferase subunit 1"/>
    <property type="match status" value="1"/>
</dbReference>
<evidence type="ECO:0008006" key="13">
    <source>
        <dbReference type="Google" id="ProtNLM"/>
    </source>
</evidence>
<gene>
    <name evidence="11" type="ORF">A2774_02355</name>
</gene>
<evidence type="ECO:0000256" key="5">
    <source>
        <dbReference type="ARBA" id="ARBA00022692"/>
    </source>
</evidence>
<dbReference type="Proteomes" id="UP000177208">
    <property type="component" value="Unassembled WGS sequence"/>
</dbReference>
<sequence length="368" mass="42405">MRRAVVVVPTYNEAGNIEKIIPQVFQATAGITNWEFHILVVDSNSPDKTAYIVKKLTSKYPRLHLLRVEKEGLGKAYTQGFNYAIDKFSPFLLFEIDADLSHDPLLIPKFIKEIEQGADLVIGSRYIKDGSIPKNWAIHRKIFSVVGNIIVRLGFMKLNITDWTGGYRAIKSWIIKNSVPFIKNYHGYVYQIALLDRAIKSGARISQIPIRFKDRKIGKSKINTGQFILNIFAYIFFNSSFIKFSSVGFIGFFIDFGISYLFIERLKSAVWLGTLFSTETAIISNFWLNNSWSFSHKKLENSLRLMLPSFLKFNLVSSGSILIQTLGIQLAVNFFGKKLWYFYKIVVIVFIVIPYSYILYNKFVWKEK</sequence>
<evidence type="ECO:0000313" key="11">
    <source>
        <dbReference type="EMBL" id="OGK17219.1"/>
    </source>
</evidence>
<evidence type="ECO:0000256" key="1">
    <source>
        <dbReference type="ARBA" id="ARBA00004141"/>
    </source>
</evidence>
<evidence type="ECO:0000256" key="8">
    <source>
        <dbReference type="SAM" id="Phobius"/>
    </source>
</evidence>
<feature type="transmembrane region" description="Helical" evidence="8">
    <location>
        <begin position="269"/>
        <end position="288"/>
    </location>
</feature>
<evidence type="ECO:0000256" key="2">
    <source>
        <dbReference type="ARBA" id="ARBA00006739"/>
    </source>
</evidence>
<dbReference type="InterPro" id="IPR001173">
    <property type="entry name" value="Glyco_trans_2-like"/>
</dbReference>
<dbReference type="CDD" id="cd06442">
    <property type="entry name" value="DPM1_like"/>
    <property type="match status" value="1"/>
</dbReference>
<comment type="similarity">
    <text evidence="2">Belongs to the glycosyltransferase 2 family.</text>
</comment>
<evidence type="ECO:0000259" key="9">
    <source>
        <dbReference type="Pfam" id="PF00535"/>
    </source>
</evidence>
<name>A0A1F7GED5_9BACT</name>
<dbReference type="InterPro" id="IPR039528">
    <property type="entry name" value="DPM1-like"/>
</dbReference>
<evidence type="ECO:0000256" key="4">
    <source>
        <dbReference type="ARBA" id="ARBA00022679"/>
    </source>
</evidence>
<proteinExistence type="inferred from homology"/>
<dbReference type="EMBL" id="MFZG01000010">
    <property type="protein sequence ID" value="OGK17219.1"/>
    <property type="molecule type" value="Genomic_DNA"/>
</dbReference>
<evidence type="ECO:0000256" key="3">
    <source>
        <dbReference type="ARBA" id="ARBA00022676"/>
    </source>
</evidence>